<name>A0A1D8KMJ9_9CAUD</name>
<evidence type="ECO:0008006" key="3">
    <source>
        <dbReference type="Google" id="ProtNLM"/>
    </source>
</evidence>
<sequence length="775" mass="82462">MSPIFVGNRKIYGPESSDPAGLIANDEGSVVYNTTDDKLKAWDGSAWNALGGSSGSTEPTTLNTKDIFGDGSGVALYQFDGNSQSTSSASFNGSDGSGISYPTNSKYGTNCIDFDNSTNGHTTPNNAPVSSYPFTISLWAQHDGGWSAASGDNQVIVNTDIGGQRVTLGLVNNTGWPAGIHVMYGGTSHFTSHMDNMIAGGTNYWHHIVWSISGSANIQHKLWIDGHRVNLFNNGGGHGGSAGWNYGANQGNTEEFDGRIDQLRIINREVDDVDVLKLYNEGANPLTIRSDNTLKIHYDFSDANCYAGSGTVINNLAPNGSVFTGTVNGASFNSSTADRYYFDFGGQSNSKHYISTTTDPSTAMTNKAVTMECWVNIDQITSGENDGILSFVSCQNDPAPNSGASISVDNRGTGTHGGTQGGFHYQIGLDNPTASWTTTGSHGNTIIVAPLNQWMHVCATYDGRYKKVYLNGKFISYEGDFELDRDEKIRYNSTTWSVGRQGSQDSRYFDGQIAIVRVYDSALSAAEVANNFIAEKDRFGFTALGARDGSQANPFTSIYDADEKNVDPGSYYFSFGGTTQQLYVDNICGARHILVASSNAASTTIPGGTARNDLAYTLNRNGTSGDLGTPSPDSDYIIGGILDSMSWTTASCKAWGRGVLNGGAQTWANKDLGTWIETQAAISATTGSMARRKVWIQSGVGLTATGDTAVLDGVKKDSSLNANANQSTVGYSINNSGDNSGGTYLGHGTSEGSYEGWYSSAGSADNCQGYTTWIR</sequence>
<evidence type="ECO:0000313" key="1">
    <source>
        <dbReference type="EMBL" id="AOV59892.1"/>
    </source>
</evidence>
<protein>
    <recommendedName>
        <fullName evidence="3">LamG-like jellyroll fold domain-containing protein</fullName>
    </recommendedName>
</protein>
<dbReference type="Pfam" id="PF13385">
    <property type="entry name" value="Laminin_G_3"/>
    <property type="match status" value="2"/>
</dbReference>
<accession>A0A1D8KMJ9</accession>
<dbReference type="SUPFAM" id="SSF49899">
    <property type="entry name" value="Concanavalin A-like lectins/glucanases"/>
    <property type="match status" value="2"/>
</dbReference>
<gene>
    <name evidence="1" type="ORF">N231010_193</name>
</gene>
<dbReference type="EMBL" id="KU686202">
    <property type="protein sequence ID" value="AOV59892.1"/>
    <property type="molecule type" value="Genomic_DNA"/>
</dbReference>
<dbReference type="Proteomes" id="UP000240822">
    <property type="component" value="Segment"/>
</dbReference>
<dbReference type="InterPro" id="IPR013320">
    <property type="entry name" value="ConA-like_dom_sf"/>
</dbReference>
<dbReference type="Gene3D" id="2.60.120.200">
    <property type="match status" value="2"/>
</dbReference>
<evidence type="ECO:0000313" key="2">
    <source>
        <dbReference type="Proteomes" id="UP000240822"/>
    </source>
</evidence>
<organism evidence="1 2">
    <name type="scientific">Synechococcus phage S-CAM4</name>
    <dbReference type="NCBI Taxonomy" id="1883367"/>
    <lineage>
        <taxon>Viruses</taxon>
        <taxon>Duplodnaviria</taxon>
        <taxon>Heunggongvirae</taxon>
        <taxon>Uroviricota</taxon>
        <taxon>Caudoviricetes</taxon>
        <taxon>Pantevenvirales</taxon>
        <taxon>Kyanoviridae</taxon>
        <taxon>Potamoivirus</taxon>
        <taxon>Potamoivirus cam4</taxon>
    </lineage>
</organism>
<proteinExistence type="predicted"/>
<reference evidence="1 2" key="1">
    <citation type="journal article" date="2016" name="Virology">
        <title>The genomic content and context of auxiliary metabolic genes in marine cyanomyoviruses.</title>
        <authorList>
            <person name="Crummett L.T."/>
            <person name="Puxty R.J."/>
            <person name="Weihe C."/>
            <person name="Marston M.F."/>
            <person name="Martiny J.B."/>
        </authorList>
    </citation>
    <scope>NUCLEOTIDE SEQUENCE [LARGE SCALE GENOMIC DNA]</scope>
    <source>
        <strain evidence="1">1010NB23</strain>
    </source>
</reference>